<proteinExistence type="predicted"/>
<protein>
    <submittedName>
        <fullName evidence="3">Ig-like domain-containing protein</fullName>
    </submittedName>
</protein>
<feature type="domain" description="SbsA Ig-like" evidence="2">
    <location>
        <begin position="6"/>
        <end position="96"/>
    </location>
</feature>
<evidence type="ECO:0000313" key="4">
    <source>
        <dbReference type="Proteomes" id="UP000547674"/>
    </source>
</evidence>
<dbReference type="AlphaFoldDB" id="A0A7Y2H209"/>
<organism evidence="3 4">
    <name type="scientific">Eiseniibacteriota bacterium</name>
    <dbReference type="NCBI Taxonomy" id="2212470"/>
    <lineage>
        <taxon>Bacteria</taxon>
        <taxon>Candidatus Eiseniibacteriota</taxon>
    </lineage>
</organism>
<dbReference type="Gene3D" id="2.60.40.3710">
    <property type="match status" value="1"/>
</dbReference>
<name>A0A7Y2H209_UNCEI</name>
<evidence type="ECO:0000256" key="1">
    <source>
        <dbReference type="ARBA" id="ARBA00022729"/>
    </source>
</evidence>
<dbReference type="EMBL" id="JABDJR010000297">
    <property type="protein sequence ID" value="NNF06604.1"/>
    <property type="molecule type" value="Genomic_DNA"/>
</dbReference>
<reference evidence="3 4" key="1">
    <citation type="submission" date="2020-03" db="EMBL/GenBank/DDBJ databases">
        <title>Metabolic flexibility allows generalist bacteria to become dominant in a frequently disturbed ecosystem.</title>
        <authorList>
            <person name="Chen Y.-J."/>
            <person name="Leung P.M."/>
            <person name="Bay S.K."/>
            <person name="Hugenholtz P."/>
            <person name="Kessler A.J."/>
            <person name="Shelley G."/>
            <person name="Waite D.W."/>
            <person name="Cook P.L."/>
            <person name="Greening C."/>
        </authorList>
    </citation>
    <scope>NUCLEOTIDE SEQUENCE [LARGE SCALE GENOMIC DNA]</scope>
    <source>
        <strain evidence="3">SS_bin_28</strain>
    </source>
</reference>
<dbReference type="Pfam" id="PF13205">
    <property type="entry name" value="Big_5"/>
    <property type="match status" value="1"/>
</dbReference>
<accession>A0A7Y2H209</accession>
<feature type="non-terminal residue" evidence="3">
    <location>
        <position position="1"/>
    </location>
</feature>
<comment type="caution">
    <text evidence="3">The sequence shown here is derived from an EMBL/GenBank/DDBJ whole genome shotgun (WGS) entry which is preliminary data.</text>
</comment>
<evidence type="ECO:0000313" key="3">
    <source>
        <dbReference type="EMBL" id="NNF06604.1"/>
    </source>
</evidence>
<evidence type="ECO:0000259" key="2">
    <source>
        <dbReference type="Pfam" id="PF13205"/>
    </source>
</evidence>
<dbReference type="Proteomes" id="UP000547674">
    <property type="component" value="Unassembled WGS sequence"/>
</dbReference>
<keyword evidence="1" id="KW-0732">Signal</keyword>
<sequence>SWSMLLVGTSPRHGTSNVPINAPVRILFSDPLPGTVNPAFLSVVGSVSGTRSGSLSLENNGTTLVFEPTIPWVAGETVTVHVDAAVHRQDGEALDANADGSGGVSGVDDYEFQFVVAP</sequence>
<dbReference type="InterPro" id="IPR032812">
    <property type="entry name" value="SbsA_Ig"/>
</dbReference>
<gene>
    <name evidence="3" type="ORF">HKN21_07575</name>
</gene>